<accession>A0A2T0RHY9</accession>
<proteinExistence type="predicted"/>
<dbReference type="Pfam" id="PF02602">
    <property type="entry name" value="HEM4"/>
    <property type="match status" value="1"/>
</dbReference>
<dbReference type="GO" id="GO:0033014">
    <property type="term" value="P:tetrapyrrole biosynthetic process"/>
    <property type="evidence" value="ECO:0007669"/>
    <property type="project" value="InterPro"/>
</dbReference>
<evidence type="ECO:0000259" key="1">
    <source>
        <dbReference type="Pfam" id="PF02602"/>
    </source>
</evidence>
<comment type="caution">
    <text evidence="2">The sequence shown here is derived from an EMBL/GenBank/DDBJ whole genome shotgun (WGS) entry which is preliminary data.</text>
</comment>
<gene>
    <name evidence="2" type="ORF">CLV78_112115</name>
</gene>
<dbReference type="RefSeq" id="WP_106207599.1">
    <property type="nucleotide sequence ID" value="NZ_PVTD01000012.1"/>
</dbReference>
<evidence type="ECO:0000313" key="2">
    <source>
        <dbReference type="EMBL" id="PRY20741.1"/>
    </source>
</evidence>
<protein>
    <submittedName>
        <fullName evidence="2">Uroporphyrinogen-III synthase</fullName>
    </submittedName>
</protein>
<dbReference type="CDD" id="cd06578">
    <property type="entry name" value="HemD"/>
    <property type="match status" value="1"/>
</dbReference>
<dbReference type="AlphaFoldDB" id="A0A2T0RHY9"/>
<keyword evidence="3" id="KW-1185">Reference proteome</keyword>
<dbReference type="SUPFAM" id="SSF69618">
    <property type="entry name" value="HemD-like"/>
    <property type="match status" value="1"/>
</dbReference>
<name>A0A2T0RHY9_9RHOB</name>
<feature type="domain" description="Tetrapyrrole biosynthesis uroporphyrinogen III synthase" evidence="1">
    <location>
        <begin position="25"/>
        <end position="225"/>
    </location>
</feature>
<reference evidence="2 3" key="1">
    <citation type="submission" date="2018-03" db="EMBL/GenBank/DDBJ databases">
        <title>Genomic Encyclopedia of Archaeal and Bacterial Type Strains, Phase II (KMG-II): from individual species to whole genera.</title>
        <authorList>
            <person name="Goeker M."/>
        </authorList>
    </citation>
    <scope>NUCLEOTIDE SEQUENCE [LARGE SCALE GENOMIC DNA]</scope>
    <source>
        <strain evidence="2 3">DSM 29328</strain>
    </source>
</reference>
<dbReference type="EMBL" id="PVTD01000012">
    <property type="protein sequence ID" value="PRY20741.1"/>
    <property type="molecule type" value="Genomic_DNA"/>
</dbReference>
<dbReference type="InterPro" id="IPR036108">
    <property type="entry name" value="4pyrrol_syn_uPrphyn_synt_sf"/>
</dbReference>
<evidence type="ECO:0000313" key="3">
    <source>
        <dbReference type="Proteomes" id="UP000239480"/>
    </source>
</evidence>
<dbReference type="Gene3D" id="3.40.50.10090">
    <property type="match status" value="2"/>
</dbReference>
<sequence>MNRSETTLLLTRPRAASERFLGELKAKGDFGQVIVSPVMRIALLPAPELPEPGVELILTSQNAIAAIEGHNGLVGRKAWCVGPATASAAKAAGLDVRAQAQDATTLGNLIEGAAPDGKLVHLCGRHRRGDLVDRLRKSGLRAVAQEVYDQQEQPLTDEAESAIAAPINIVAPVFSPRSLRLLATQVGQRIARIHIAAISPAAAEHWSQRPGESLEIAPTPDSSGIIVAVGRLFDAVPSA</sequence>
<dbReference type="InterPro" id="IPR003754">
    <property type="entry name" value="4pyrrol_synth_uPrphyn_synth"/>
</dbReference>
<dbReference type="Proteomes" id="UP000239480">
    <property type="component" value="Unassembled WGS sequence"/>
</dbReference>
<dbReference type="GO" id="GO:0004852">
    <property type="term" value="F:uroporphyrinogen-III synthase activity"/>
    <property type="evidence" value="ECO:0007669"/>
    <property type="project" value="InterPro"/>
</dbReference>
<dbReference type="OrthoDB" id="7204250at2"/>
<organism evidence="2 3">
    <name type="scientific">Aliiruegeria haliotis</name>
    <dbReference type="NCBI Taxonomy" id="1280846"/>
    <lineage>
        <taxon>Bacteria</taxon>
        <taxon>Pseudomonadati</taxon>
        <taxon>Pseudomonadota</taxon>
        <taxon>Alphaproteobacteria</taxon>
        <taxon>Rhodobacterales</taxon>
        <taxon>Roseobacteraceae</taxon>
        <taxon>Aliiruegeria</taxon>
    </lineage>
</organism>